<dbReference type="Proteomes" id="UP000198662">
    <property type="component" value="Unassembled WGS sequence"/>
</dbReference>
<dbReference type="GO" id="GO:0003700">
    <property type="term" value="F:DNA-binding transcription factor activity"/>
    <property type="evidence" value="ECO:0007669"/>
    <property type="project" value="InterPro"/>
</dbReference>
<evidence type="ECO:0000256" key="4">
    <source>
        <dbReference type="SAM" id="MobiDB-lite"/>
    </source>
</evidence>
<dbReference type="SMART" id="SM00418">
    <property type="entry name" value="HTH_ARSR"/>
    <property type="match status" value="1"/>
</dbReference>
<organism evidence="6 7">
    <name type="scientific">Glycomyces sambucus</name>
    <dbReference type="NCBI Taxonomy" id="380244"/>
    <lineage>
        <taxon>Bacteria</taxon>
        <taxon>Bacillati</taxon>
        <taxon>Actinomycetota</taxon>
        <taxon>Actinomycetes</taxon>
        <taxon>Glycomycetales</taxon>
        <taxon>Glycomycetaceae</taxon>
        <taxon>Glycomyces</taxon>
    </lineage>
</organism>
<dbReference type="STRING" id="380244.SAMN05216298_1490"/>
<dbReference type="PRINTS" id="PR00778">
    <property type="entry name" value="HTHARSR"/>
</dbReference>
<dbReference type="EMBL" id="FNGF01000002">
    <property type="protein sequence ID" value="SDK81639.1"/>
    <property type="molecule type" value="Genomic_DNA"/>
</dbReference>
<keyword evidence="1" id="KW-0805">Transcription regulation</keyword>
<dbReference type="CDD" id="cd00090">
    <property type="entry name" value="HTH_ARSR"/>
    <property type="match status" value="1"/>
</dbReference>
<keyword evidence="2 6" id="KW-0238">DNA-binding</keyword>
<proteinExistence type="predicted"/>
<keyword evidence="3" id="KW-0804">Transcription</keyword>
<dbReference type="Pfam" id="PF01022">
    <property type="entry name" value="HTH_5"/>
    <property type="match status" value="1"/>
</dbReference>
<dbReference type="InterPro" id="IPR036390">
    <property type="entry name" value="WH_DNA-bd_sf"/>
</dbReference>
<dbReference type="InterPro" id="IPR011991">
    <property type="entry name" value="ArsR-like_HTH"/>
</dbReference>
<gene>
    <name evidence="6" type="ORF">SAMN05216298_1490</name>
</gene>
<evidence type="ECO:0000256" key="3">
    <source>
        <dbReference type="ARBA" id="ARBA00023163"/>
    </source>
</evidence>
<sequence length="124" mass="14214">MVVSSIFEVLALPVRQAIVERLREGPRTVGELAEGLGLSQPLASKHLRVLRDSGFVSVRAEAQRRWYELRPEPLREVDRWLEPYRWMWESRLDRLGDRLDAMAAEEDAAAAPATETATDEEKDR</sequence>
<dbReference type="AlphaFoldDB" id="A0A1G9EZM2"/>
<dbReference type="InterPro" id="IPR001845">
    <property type="entry name" value="HTH_ArsR_DNA-bd_dom"/>
</dbReference>
<accession>A0A1G9EZM2</accession>
<dbReference type="NCBIfam" id="NF033788">
    <property type="entry name" value="HTH_metalloreg"/>
    <property type="match status" value="1"/>
</dbReference>
<evidence type="ECO:0000313" key="6">
    <source>
        <dbReference type="EMBL" id="SDK81639.1"/>
    </source>
</evidence>
<dbReference type="InterPro" id="IPR051081">
    <property type="entry name" value="HTH_MetalResp_TranReg"/>
</dbReference>
<feature type="region of interest" description="Disordered" evidence="4">
    <location>
        <begin position="103"/>
        <end position="124"/>
    </location>
</feature>
<evidence type="ECO:0000259" key="5">
    <source>
        <dbReference type="PROSITE" id="PS50987"/>
    </source>
</evidence>
<keyword evidence="7" id="KW-1185">Reference proteome</keyword>
<feature type="domain" description="HTH arsR-type" evidence="5">
    <location>
        <begin position="1"/>
        <end position="89"/>
    </location>
</feature>
<evidence type="ECO:0000313" key="7">
    <source>
        <dbReference type="Proteomes" id="UP000198662"/>
    </source>
</evidence>
<dbReference type="GO" id="GO:0003677">
    <property type="term" value="F:DNA binding"/>
    <property type="evidence" value="ECO:0007669"/>
    <property type="project" value="UniProtKB-KW"/>
</dbReference>
<dbReference type="PANTHER" id="PTHR33154">
    <property type="entry name" value="TRANSCRIPTIONAL REGULATOR, ARSR FAMILY"/>
    <property type="match status" value="1"/>
</dbReference>
<dbReference type="SUPFAM" id="SSF46785">
    <property type="entry name" value="Winged helix' DNA-binding domain"/>
    <property type="match status" value="1"/>
</dbReference>
<reference evidence="7" key="1">
    <citation type="submission" date="2016-10" db="EMBL/GenBank/DDBJ databases">
        <authorList>
            <person name="Varghese N."/>
            <person name="Submissions S."/>
        </authorList>
    </citation>
    <scope>NUCLEOTIDE SEQUENCE [LARGE SCALE GENOMIC DNA]</scope>
    <source>
        <strain evidence="7">CGMCC 4.3147</strain>
    </source>
</reference>
<dbReference type="PROSITE" id="PS50987">
    <property type="entry name" value="HTH_ARSR_2"/>
    <property type="match status" value="1"/>
</dbReference>
<dbReference type="PANTHER" id="PTHR33154:SF33">
    <property type="entry name" value="TRANSCRIPTIONAL REPRESSOR SDPR"/>
    <property type="match status" value="1"/>
</dbReference>
<dbReference type="InterPro" id="IPR036388">
    <property type="entry name" value="WH-like_DNA-bd_sf"/>
</dbReference>
<dbReference type="RefSeq" id="WP_245712170.1">
    <property type="nucleotide sequence ID" value="NZ_FNGF01000002.1"/>
</dbReference>
<name>A0A1G9EZM2_9ACTN</name>
<protein>
    <submittedName>
        <fullName evidence="6">DNA-binding transcriptional regulator, ArsR family</fullName>
    </submittedName>
</protein>
<evidence type="ECO:0000256" key="1">
    <source>
        <dbReference type="ARBA" id="ARBA00023015"/>
    </source>
</evidence>
<dbReference type="Gene3D" id="1.10.10.10">
    <property type="entry name" value="Winged helix-like DNA-binding domain superfamily/Winged helix DNA-binding domain"/>
    <property type="match status" value="1"/>
</dbReference>
<evidence type="ECO:0000256" key="2">
    <source>
        <dbReference type="ARBA" id="ARBA00023125"/>
    </source>
</evidence>